<dbReference type="Proteomes" id="UP000299102">
    <property type="component" value="Unassembled WGS sequence"/>
</dbReference>
<protein>
    <submittedName>
        <fullName evidence="2">Uncharacterized protein</fullName>
    </submittedName>
</protein>
<evidence type="ECO:0000313" key="3">
    <source>
        <dbReference type="Proteomes" id="UP000299102"/>
    </source>
</evidence>
<feature type="region of interest" description="Disordered" evidence="1">
    <location>
        <begin position="225"/>
        <end position="246"/>
    </location>
</feature>
<evidence type="ECO:0000313" key="2">
    <source>
        <dbReference type="EMBL" id="GBP58287.1"/>
    </source>
</evidence>
<proteinExistence type="predicted"/>
<accession>A0A4C1X7P2</accession>
<comment type="caution">
    <text evidence="2">The sequence shown here is derived from an EMBL/GenBank/DDBJ whole genome shotgun (WGS) entry which is preliminary data.</text>
</comment>
<sequence length="246" mass="27149">MAATQLFTLLANELMLPIPPFIGVIRLNLFSSCLIMASGRPNLRSSTRIISVLIASTIASANVDSLIFESVLRGDALLISLHAVGGGGGAVVGLDSGTGSMSPNVTDFGFAYLPLEGQVLHRMRRLRSVDSVGSRIRMQVTNSSILSCPELPLKFSYRGPFSYEVLETRICSIRGWKTGRVGVARSTVDMHRVRVRNELRWERPSPGVPTVRPLSVHAYRRDKAIRRRDRTRQPVTTPQLVTPLER</sequence>
<dbReference type="STRING" id="151549.A0A4C1X7P2"/>
<dbReference type="EMBL" id="BGZK01000732">
    <property type="protein sequence ID" value="GBP58287.1"/>
    <property type="molecule type" value="Genomic_DNA"/>
</dbReference>
<reference evidence="2 3" key="1">
    <citation type="journal article" date="2019" name="Commun. Biol.">
        <title>The bagworm genome reveals a unique fibroin gene that provides high tensile strength.</title>
        <authorList>
            <person name="Kono N."/>
            <person name="Nakamura H."/>
            <person name="Ohtoshi R."/>
            <person name="Tomita M."/>
            <person name="Numata K."/>
            <person name="Arakawa K."/>
        </authorList>
    </citation>
    <scope>NUCLEOTIDE SEQUENCE [LARGE SCALE GENOMIC DNA]</scope>
</reference>
<evidence type="ECO:0000256" key="1">
    <source>
        <dbReference type="SAM" id="MobiDB-lite"/>
    </source>
</evidence>
<name>A0A4C1X7P2_EUMVA</name>
<dbReference type="AlphaFoldDB" id="A0A4C1X7P2"/>
<keyword evidence="3" id="KW-1185">Reference proteome</keyword>
<gene>
    <name evidence="2" type="ORF">EVAR_11565_1</name>
</gene>
<organism evidence="2 3">
    <name type="scientific">Eumeta variegata</name>
    <name type="common">Bagworm moth</name>
    <name type="synonym">Eumeta japonica</name>
    <dbReference type="NCBI Taxonomy" id="151549"/>
    <lineage>
        <taxon>Eukaryota</taxon>
        <taxon>Metazoa</taxon>
        <taxon>Ecdysozoa</taxon>
        <taxon>Arthropoda</taxon>
        <taxon>Hexapoda</taxon>
        <taxon>Insecta</taxon>
        <taxon>Pterygota</taxon>
        <taxon>Neoptera</taxon>
        <taxon>Endopterygota</taxon>
        <taxon>Lepidoptera</taxon>
        <taxon>Glossata</taxon>
        <taxon>Ditrysia</taxon>
        <taxon>Tineoidea</taxon>
        <taxon>Psychidae</taxon>
        <taxon>Oiketicinae</taxon>
        <taxon>Eumeta</taxon>
    </lineage>
</organism>